<evidence type="ECO:0000313" key="3">
    <source>
        <dbReference type="EMBL" id="CRL06465.1"/>
    </source>
</evidence>
<dbReference type="AlphaFoldDB" id="A0A1J1J6G0"/>
<keyword evidence="4" id="KW-1185">Reference proteome</keyword>
<keyword evidence="1" id="KW-0732">Signal</keyword>
<dbReference type="OrthoDB" id="64893at2759"/>
<dbReference type="EMBL" id="CVRI01000067">
    <property type="protein sequence ID" value="CRL06465.1"/>
    <property type="molecule type" value="Genomic_DNA"/>
</dbReference>
<dbReference type="Pfam" id="PF03067">
    <property type="entry name" value="LPMO_10"/>
    <property type="match status" value="1"/>
</dbReference>
<reference evidence="3 4" key="1">
    <citation type="submission" date="2015-04" db="EMBL/GenBank/DDBJ databases">
        <authorList>
            <person name="Syromyatnikov M.Y."/>
            <person name="Popov V.N."/>
        </authorList>
    </citation>
    <scope>NUCLEOTIDE SEQUENCE [LARGE SCALE GENOMIC DNA]</scope>
</reference>
<sequence length="214" mass="23912">MNKKIFGCFIFLIIVIIDDVKGHGMVMDPVNRASRWKVDPTAIPDYNDMEGFCGGYQFQWSPAIQGRCGLCGDRYTDALPRAHELGGTYGQGVIVKSYEKGSSISVTVRITANHRGYFYFRICNLDHEQESDECFERYKLSTTTGSSTYTLPSTAAADYFVSLKLPTGLTCKHCVLQWTYVAGNNWGYCDDGSGRLGCGPQEHFRTCSDIQITE</sequence>
<evidence type="ECO:0000259" key="2">
    <source>
        <dbReference type="Pfam" id="PF03067"/>
    </source>
</evidence>
<name>A0A1J1J6G0_9DIPT</name>
<dbReference type="PANTHER" id="PTHR21113:SF14">
    <property type="entry name" value="LP24064P"/>
    <property type="match status" value="1"/>
</dbReference>
<organism evidence="3 4">
    <name type="scientific">Clunio marinus</name>
    <dbReference type="NCBI Taxonomy" id="568069"/>
    <lineage>
        <taxon>Eukaryota</taxon>
        <taxon>Metazoa</taxon>
        <taxon>Ecdysozoa</taxon>
        <taxon>Arthropoda</taxon>
        <taxon>Hexapoda</taxon>
        <taxon>Insecta</taxon>
        <taxon>Pterygota</taxon>
        <taxon>Neoptera</taxon>
        <taxon>Endopterygota</taxon>
        <taxon>Diptera</taxon>
        <taxon>Nematocera</taxon>
        <taxon>Chironomoidea</taxon>
        <taxon>Chironomidae</taxon>
        <taxon>Clunio</taxon>
    </lineage>
</organism>
<feature type="signal peptide" evidence="1">
    <location>
        <begin position="1"/>
        <end position="22"/>
    </location>
</feature>
<evidence type="ECO:0000256" key="1">
    <source>
        <dbReference type="SAM" id="SignalP"/>
    </source>
</evidence>
<dbReference type="InterPro" id="IPR004302">
    <property type="entry name" value="Cellulose/chitin-bd_N"/>
</dbReference>
<proteinExistence type="predicted"/>
<feature type="domain" description="Chitin-binding type-4" evidence="2">
    <location>
        <begin position="23"/>
        <end position="210"/>
    </location>
</feature>
<evidence type="ECO:0000313" key="4">
    <source>
        <dbReference type="Proteomes" id="UP000183832"/>
    </source>
</evidence>
<dbReference type="STRING" id="568069.A0A1J1J6G0"/>
<accession>A0A1J1J6G0</accession>
<feature type="chain" id="PRO_5012565872" evidence="1">
    <location>
        <begin position="23"/>
        <end position="214"/>
    </location>
</feature>
<protein>
    <submittedName>
        <fullName evidence="3">CLUMA_CG019451, isoform A</fullName>
    </submittedName>
</protein>
<dbReference type="PANTHER" id="PTHR21113">
    <property type="entry name" value="AGAP001705-PA"/>
    <property type="match status" value="1"/>
</dbReference>
<dbReference type="Proteomes" id="UP000183832">
    <property type="component" value="Unassembled WGS sequence"/>
</dbReference>
<gene>
    <name evidence="3" type="ORF">CLUMA_CG019451</name>
</gene>